<dbReference type="AlphaFoldDB" id="A0A853B7J3"/>
<organism evidence="2 3">
    <name type="scientific">Amycolatopsis endophytica</name>
    <dbReference type="NCBI Taxonomy" id="860233"/>
    <lineage>
        <taxon>Bacteria</taxon>
        <taxon>Bacillati</taxon>
        <taxon>Actinomycetota</taxon>
        <taxon>Actinomycetes</taxon>
        <taxon>Pseudonocardiales</taxon>
        <taxon>Pseudonocardiaceae</taxon>
        <taxon>Amycolatopsis</taxon>
    </lineage>
</organism>
<sequence length="84" mass="9137">MGLAGLHVFSQRRGGRSACGNPARKPPNRRACPATKARRRRPSARSAAPWYRVLRDGSGDALTRDVAARALADEDRHAPFQGTD</sequence>
<reference evidence="2 3" key="1">
    <citation type="submission" date="2020-07" db="EMBL/GenBank/DDBJ databases">
        <title>Sequencing the genomes of 1000 actinobacteria strains.</title>
        <authorList>
            <person name="Klenk H.-P."/>
        </authorList>
    </citation>
    <scope>NUCLEOTIDE SEQUENCE [LARGE SCALE GENOMIC DNA]</scope>
    <source>
        <strain evidence="2 3">DSM 104006</strain>
    </source>
</reference>
<evidence type="ECO:0000313" key="3">
    <source>
        <dbReference type="Proteomes" id="UP000549616"/>
    </source>
</evidence>
<gene>
    <name evidence="2" type="ORF">HNR02_004088</name>
</gene>
<dbReference type="RefSeq" id="WP_218903013.1">
    <property type="nucleotide sequence ID" value="NZ_JACCFK010000001.1"/>
</dbReference>
<comment type="caution">
    <text evidence="2">The sequence shown here is derived from an EMBL/GenBank/DDBJ whole genome shotgun (WGS) entry which is preliminary data.</text>
</comment>
<dbReference type="Proteomes" id="UP000549616">
    <property type="component" value="Unassembled WGS sequence"/>
</dbReference>
<keyword evidence="3" id="KW-1185">Reference proteome</keyword>
<accession>A0A853B7J3</accession>
<evidence type="ECO:0000256" key="1">
    <source>
        <dbReference type="SAM" id="MobiDB-lite"/>
    </source>
</evidence>
<name>A0A853B7J3_9PSEU</name>
<proteinExistence type="predicted"/>
<feature type="region of interest" description="Disordered" evidence="1">
    <location>
        <begin position="1"/>
        <end position="47"/>
    </location>
</feature>
<evidence type="ECO:0000313" key="2">
    <source>
        <dbReference type="EMBL" id="NYI90765.1"/>
    </source>
</evidence>
<dbReference type="EMBL" id="JACCFK010000001">
    <property type="protein sequence ID" value="NYI90765.1"/>
    <property type="molecule type" value="Genomic_DNA"/>
</dbReference>
<protein>
    <submittedName>
        <fullName evidence="2">Uncharacterized protein</fullName>
    </submittedName>
</protein>